<keyword evidence="2" id="KW-1133">Transmembrane helix</keyword>
<evidence type="ECO:0000313" key="3">
    <source>
        <dbReference type="EMBL" id="NNH37156.1"/>
    </source>
</evidence>
<evidence type="ECO:0000256" key="1">
    <source>
        <dbReference type="SAM" id="MobiDB-lite"/>
    </source>
</evidence>
<protein>
    <submittedName>
        <fullName evidence="3">Uncharacterized protein</fullName>
    </submittedName>
</protein>
<reference evidence="5 6" key="1">
    <citation type="submission" date="2020-04" db="EMBL/GenBank/DDBJ databases">
        <title>Acinetobacter Taxon 24.</title>
        <authorList>
            <person name="Nemec A."/>
            <person name="Radolfova-Krizova L."/>
            <person name="Higgins P.G."/>
            <person name="Spanelova P."/>
        </authorList>
    </citation>
    <scope>NUCLEOTIDE SEQUENCE [LARGE SCALE GENOMIC DNA]</scope>
    <source>
        <strain evidence="4 6">ANC 4279</strain>
        <strain evidence="3 5">ANC 4280</strain>
    </source>
</reference>
<sequence>MLKIGLIVLMIFLGIGVLALMVQSFKFLRRVEKQEAAEKKNSQPERQLHPKLQQKNKDKN</sequence>
<feature type="region of interest" description="Disordered" evidence="1">
    <location>
        <begin position="36"/>
        <end position="60"/>
    </location>
</feature>
<dbReference type="Proteomes" id="UP000532147">
    <property type="component" value="Unassembled WGS sequence"/>
</dbReference>
<dbReference type="EMBL" id="JABERG010000011">
    <property type="protein sequence ID" value="NNH87875.1"/>
    <property type="molecule type" value="Genomic_DNA"/>
</dbReference>
<keyword evidence="2" id="KW-0812">Transmembrane</keyword>
<proteinExistence type="predicted"/>
<dbReference type="RefSeq" id="WP_171533548.1">
    <property type="nucleotide sequence ID" value="NZ_JABERG010000011.1"/>
</dbReference>
<dbReference type="Proteomes" id="UP000546536">
    <property type="component" value="Unassembled WGS sequence"/>
</dbReference>
<evidence type="ECO:0000256" key="2">
    <source>
        <dbReference type="SAM" id="Phobius"/>
    </source>
</evidence>
<accession>A0A8E4GL80</accession>
<feature type="transmembrane region" description="Helical" evidence="2">
    <location>
        <begin position="6"/>
        <end position="25"/>
    </location>
</feature>
<gene>
    <name evidence="3" type="ORF">HLH11_00540</name>
    <name evidence="4" type="ORF">HLH13_09210</name>
</gene>
<comment type="caution">
    <text evidence="3">The sequence shown here is derived from an EMBL/GenBank/DDBJ whole genome shotgun (WGS) entry which is preliminary data.</text>
</comment>
<keyword evidence="2" id="KW-0472">Membrane</keyword>
<evidence type="ECO:0000313" key="4">
    <source>
        <dbReference type="EMBL" id="NNH87875.1"/>
    </source>
</evidence>
<evidence type="ECO:0000313" key="5">
    <source>
        <dbReference type="Proteomes" id="UP000532147"/>
    </source>
</evidence>
<dbReference type="EMBL" id="JABERH010000001">
    <property type="protein sequence ID" value="NNH37156.1"/>
    <property type="molecule type" value="Genomic_DNA"/>
</dbReference>
<keyword evidence="6" id="KW-1185">Reference proteome</keyword>
<organism evidence="3 5">
    <name type="scientific">Acinetobacter terrae</name>
    <dbReference type="NCBI Taxonomy" id="2731247"/>
    <lineage>
        <taxon>Bacteria</taxon>
        <taxon>Pseudomonadati</taxon>
        <taxon>Pseudomonadota</taxon>
        <taxon>Gammaproteobacteria</taxon>
        <taxon>Moraxellales</taxon>
        <taxon>Moraxellaceae</taxon>
        <taxon>Acinetobacter</taxon>
        <taxon>Acinetobacter Taxon 24</taxon>
    </lineage>
</organism>
<dbReference type="AlphaFoldDB" id="A0A8E4GL80"/>
<feature type="compositionally biased region" description="Basic and acidic residues" evidence="1">
    <location>
        <begin position="36"/>
        <end position="48"/>
    </location>
</feature>
<name>A0A8E4GL80_9GAMM</name>
<evidence type="ECO:0000313" key="6">
    <source>
        <dbReference type="Proteomes" id="UP000546536"/>
    </source>
</evidence>